<feature type="transmembrane region" description="Helical" evidence="11">
    <location>
        <begin position="204"/>
        <end position="222"/>
    </location>
</feature>
<evidence type="ECO:0000313" key="14">
    <source>
        <dbReference type="Proteomes" id="UP000241890"/>
    </source>
</evidence>
<dbReference type="EMBL" id="BEYU01000115">
    <property type="protein sequence ID" value="GBG32145.1"/>
    <property type="molecule type" value="Genomic_DNA"/>
</dbReference>
<dbReference type="GO" id="GO:0006465">
    <property type="term" value="P:signal peptide processing"/>
    <property type="evidence" value="ECO:0007669"/>
    <property type="project" value="InterPro"/>
</dbReference>
<reference evidence="13 14" key="1">
    <citation type="submission" date="2017-12" db="EMBL/GenBank/DDBJ databases">
        <title>Sequencing, de novo assembly and annotation of complete genome of a new Thraustochytrid species, strain FCC1311.</title>
        <authorList>
            <person name="Sedici K."/>
            <person name="Godart F."/>
            <person name="Aiese Cigliano R."/>
            <person name="Sanseverino W."/>
            <person name="Barakat M."/>
            <person name="Ortet P."/>
            <person name="Marechal E."/>
            <person name="Cagnac O."/>
            <person name="Amato A."/>
        </authorList>
    </citation>
    <scope>NUCLEOTIDE SEQUENCE [LARGE SCALE GENOMIC DNA]</scope>
</reference>
<dbReference type="PANTHER" id="PTHR11384:SF67">
    <property type="entry name" value="ATP-BINDING CASSETTE SUB-FAMILY D MEMBER 1"/>
    <property type="match status" value="1"/>
</dbReference>
<dbReference type="GO" id="GO:0004252">
    <property type="term" value="F:serine-type endopeptidase activity"/>
    <property type="evidence" value="ECO:0007669"/>
    <property type="project" value="InterPro"/>
</dbReference>
<evidence type="ECO:0000256" key="1">
    <source>
        <dbReference type="ARBA" id="ARBA00000677"/>
    </source>
</evidence>
<accession>A0A2R5GNE7</accession>
<evidence type="ECO:0000256" key="8">
    <source>
        <dbReference type="ARBA" id="ARBA00022692"/>
    </source>
</evidence>
<dbReference type="GO" id="GO:0012505">
    <property type="term" value="C:endomembrane system"/>
    <property type="evidence" value="ECO:0007669"/>
    <property type="project" value="UniProtKB-SubCell"/>
</dbReference>
<dbReference type="PRINTS" id="PR00728">
    <property type="entry name" value="SIGNALPTASE"/>
</dbReference>
<dbReference type="InterPro" id="IPR015927">
    <property type="entry name" value="Peptidase_S24_S26A/B/C"/>
</dbReference>
<dbReference type="Gene3D" id="2.10.109.10">
    <property type="entry name" value="Umud Fragment, subunit A"/>
    <property type="match status" value="1"/>
</dbReference>
<organism evidence="13 14">
    <name type="scientific">Hondaea fermentalgiana</name>
    <dbReference type="NCBI Taxonomy" id="2315210"/>
    <lineage>
        <taxon>Eukaryota</taxon>
        <taxon>Sar</taxon>
        <taxon>Stramenopiles</taxon>
        <taxon>Bigyra</taxon>
        <taxon>Labyrinthulomycetes</taxon>
        <taxon>Thraustochytrida</taxon>
        <taxon>Thraustochytriidae</taxon>
        <taxon>Hondaea</taxon>
    </lineage>
</organism>
<keyword evidence="9 11" id="KW-1133">Transmembrane helix</keyword>
<dbReference type="InterPro" id="IPR036286">
    <property type="entry name" value="LexA/Signal_pep-like_sf"/>
</dbReference>
<dbReference type="Pfam" id="PF00717">
    <property type="entry name" value="Peptidase_S24"/>
    <property type="match status" value="1"/>
</dbReference>
<keyword evidence="10 11" id="KW-0472">Membrane</keyword>
<evidence type="ECO:0000256" key="7">
    <source>
        <dbReference type="ARBA" id="ARBA00022670"/>
    </source>
</evidence>
<dbReference type="InParanoid" id="A0A2R5GNE7"/>
<dbReference type="SUPFAM" id="SSF52540">
    <property type="entry name" value="P-loop containing nucleoside triphosphate hydrolases"/>
    <property type="match status" value="1"/>
</dbReference>
<dbReference type="GO" id="GO:0016887">
    <property type="term" value="F:ATP hydrolysis activity"/>
    <property type="evidence" value="ECO:0007669"/>
    <property type="project" value="InterPro"/>
</dbReference>
<dbReference type="PROSITE" id="PS50893">
    <property type="entry name" value="ABC_TRANSPORTER_2"/>
    <property type="match status" value="1"/>
</dbReference>
<dbReference type="EC" id="3.4.21.89" evidence="5"/>
<comment type="similarity">
    <text evidence="3">Belongs to the ABC transporter superfamily. ABCD family. Peroxisomal fatty acyl CoA transporter (TC 3.A.1.203) subfamily.</text>
</comment>
<evidence type="ECO:0000313" key="13">
    <source>
        <dbReference type="EMBL" id="GBG32145.1"/>
    </source>
</evidence>
<gene>
    <name evidence="13" type="ORF">FCC1311_011791</name>
</gene>
<evidence type="ECO:0000256" key="11">
    <source>
        <dbReference type="SAM" id="Phobius"/>
    </source>
</evidence>
<keyword evidence="14" id="KW-1185">Reference proteome</keyword>
<name>A0A2R5GNE7_9STRA</name>
<dbReference type="SUPFAM" id="SSF51306">
    <property type="entry name" value="LexA/Signal peptidase"/>
    <property type="match status" value="1"/>
</dbReference>
<dbReference type="GO" id="GO:0009003">
    <property type="term" value="F:signal peptidase activity"/>
    <property type="evidence" value="ECO:0007669"/>
    <property type="project" value="UniProtKB-EC"/>
</dbReference>
<comment type="catalytic activity">
    <reaction evidence="1">
        <text>Cleavage of hydrophobic, N-terminal signal or leader sequences from secreted and periplasmic proteins.</text>
        <dbReference type="EC" id="3.4.21.89"/>
    </reaction>
</comment>
<dbReference type="GO" id="GO:0005524">
    <property type="term" value="F:ATP binding"/>
    <property type="evidence" value="ECO:0007669"/>
    <property type="project" value="InterPro"/>
</dbReference>
<evidence type="ECO:0000256" key="3">
    <source>
        <dbReference type="ARBA" id="ARBA00008575"/>
    </source>
</evidence>
<dbReference type="InterPro" id="IPR001733">
    <property type="entry name" value="Peptidase_S26B"/>
</dbReference>
<evidence type="ECO:0000256" key="9">
    <source>
        <dbReference type="ARBA" id="ARBA00022989"/>
    </source>
</evidence>
<proteinExistence type="inferred from homology"/>
<dbReference type="PANTHER" id="PTHR11384">
    <property type="entry name" value="ATP-BINDING CASSETTE, SUB-FAMILY D MEMBER"/>
    <property type="match status" value="1"/>
</dbReference>
<evidence type="ECO:0000256" key="4">
    <source>
        <dbReference type="ARBA" id="ARBA00011035"/>
    </source>
</evidence>
<dbReference type="Gene3D" id="3.40.50.300">
    <property type="entry name" value="P-loop containing nucleotide triphosphate hydrolases"/>
    <property type="match status" value="1"/>
</dbReference>
<feature type="transmembrane region" description="Helical" evidence="11">
    <location>
        <begin position="23"/>
        <end position="42"/>
    </location>
</feature>
<feature type="domain" description="ABC transporter" evidence="12">
    <location>
        <begin position="419"/>
        <end position="631"/>
    </location>
</feature>
<keyword evidence="6" id="KW-0813">Transport</keyword>
<dbReference type="Pfam" id="PF00005">
    <property type="entry name" value="ABC_tran"/>
    <property type="match status" value="1"/>
</dbReference>
<dbReference type="GO" id="GO:0140359">
    <property type="term" value="F:ABC-type transporter activity"/>
    <property type="evidence" value="ECO:0007669"/>
    <property type="project" value="InterPro"/>
</dbReference>
<dbReference type="CDD" id="cd06530">
    <property type="entry name" value="S26_SPase_I"/>
    <property type="match status" value="1"/>
</dbReference>
<dbReference type="GO" id="GO:0005778">
    <property type="term" value="C:peroxisomal membrane"/>
    <property type="evidence" value="ECO:0007669"/>
    <property type="project" value="TreeGrafter"/>
</dbReference>
<protein>
    <recommendedName>
        <fullName evidence="5">signal peptidase I</fullName>
        <ecNumber evidence="5">3.4.21.89</ecNumber>
    </recommendedName>
</protein>
<comment type="caution">
    <text evidence="13">The sequence shown here is derived from an EMBL/GenBank/DDBJ whole genome shotgun (WGS) entry which is preliminary data.</text>
</comment>
<evidence type="ECO:0000256" key="5">
    <source>
        <dbReference type="ARBA" id="ARBA00013208"/>
    </source>
</evidence>
<dbReference type="InterPro" id="IPR019533">
    <property type="entry name" value="Peptidase_S26"/>
</dbReference>
<evidence type="ECO:0000256" key="10">
    <source>
        <dbReference type="ARBA" id="ARBA00023136"/>
    </source>
</evidence>
<keyword evidence="7" id="KW-0378">Hydrolase</keyword>
<dbReference type="Proteomes" id="UP000241890">
    <property type="component" value="Unassembled WGS sequence"/>
</dbReference>
<dbReference type="GO" id="GO:0005324">
    <property type="term" value="F:long-chain fatty acid transmembrane transporter activity"/>
    <property type="evidence" value="ECO:0007669"/>
    <property type="project" value="TreeGrafter"/>
</dbReference>
<dbReference type="AlphaFoldDB" id="A0A2R5GNE7"/>
<evidence type="ECO:0000259" key="12">
    <source>
        <dbReference type="PROSITE" id="PS50893"/>
    </source>
</evidence>
<dbReference type="Pfam" id="PF06472">
    <property type="entry name" value="ABC_membrane_2"/>
    <property type="match status" value="1"/>
</dbReference>
<evidence type="ECO:0000256" key="2">
    <source>
        <dbReference type="ARBA" id="ARBA00004308"/>
    </source>
</evidence>
<evidence type="ECO:0000256" key="6">
    <source>
        <dbReference type="ARBA" id="ARBA00022448"/>
    </source>
</evidence>
<comment type="subcellular location">
    <subcellularLocation>
        <location evidence="2">Endomembrane system</location>
    </subcellularLocation>
</comment>
<dbReference type="GO" id="GO:0007031">
    <property type="term" value="P:peroxisome organization"/>
    <property type="evidence" value="ECO:0007669"/>
    <property type="project" value="TreeGrafter"/>
</dbReference>
<dbReference type="InterPro" id="IPR050835">
    <property type="entry name" value="ABC_transporter_sub-D"/>
</dbReference>
<dbReference type="GO" id="GO:0015910">
    <property type="term" value="P:long-chain fatty acid import into peroxisome"/>
    <property type="evidence" value="ECO:0007669"/>
    <property type="project" value="TreeGrafter"/>
</dbReference>
<dbReference type="GO" id="GO:0042760">
    <property type="term" value="P:very long-chain fatty acid catabolic process"/>
    <property type="evidence" value="ECO:0007669"/>
    <property type="project" value="TreeGrafter"/>
</dbReference>
<keyword evidence="8 11" id="KW-0812">Transmembrane</keyword>
<dbReference type="OrthoDB" id="10257561at2759"/>
<dbReference type="InterPro" id="IPR003439">
    <property type="entry name" value="ABC_transporter-like_ATP-bd"/>
</dbReference>
<dbReference type="InterPro" id="IPR027417">
    <property type="entry name" value="P-loop_NTPase"/>
</dbReference>
<comment type="similarity">
    <text evidence="4">Belongs to the peptidase S26B family.</text>
</comment>
<dbReference type="GO" id="GO:0006635">
    <property type="term" value="P:fatty acid beta-oxidation"/>
    <property type="evidence" value="ECO:0007669"/>
    <property type="project" value="TreeGrafter"/>
</dbReference>
<dbReference type="InterPro" id="IPR011527">
    <property type="entry name" value="ABC1_TM_dom"/>
</dbReference>
<dbReference type="NCBIfam" id="TIGR02228">
    <property type="entry name" value="sigpep_I_arch"/>
    <property type="match status" value="1"/>
</dbReference>
<keyword evidence="7" id="KW-0645">Protease</keyword>
<sequence>MDVAGVVEEQVLQLKSLWKNKRALAFQALNLAMIILSALMIWKALMVYTNSESPVVVVLTGSMEPGILRGDILFLDNTYEEPIRVGEVVVFKIDEREIPIVHRVLEVHVDKSGHQMMLTKGDNNNIDDRRGGIYARGQRWLHRDSIMGRARVFVPKVGMGPGHPSEALQERPGAHYDLGVMTTLERASQPGLLDLWRNSRKGRAVLALWVGVAASVSAQAVLQKRRKARKRTWSRMVAPSLTSLQDRVQRDEGAFRGAHSRLKEYVQEVQFARGETVEAARLEDLFRSVARTKTLHGAQRFASGALDGYAVRYMGILAALAMMTPALSDPARNVEDPTEFFLTCLHLLVNLMSAFKDIALAFRALSAVRALASRVNALLVVGHGITHPVTTSARTPAGQAAVERQALEKLSRGEDTGKIIVDRITITASGVEILHKFSCTFQQGESVFIRGHNGAGKTSLLRVLRGMWSPAAGTVTCNVPASALLFMTQRPYFLQGATLREQLLYPQRSGDAIVVDDDVLLEAISRVGLESVVMQPAVSSLDQEFGTDGLSAGEAQRLACARVLVRRPVFCFADECTGSCTEAFETAFFTHCIEDLGITMITVSHRSAVQSLHARVLDLSDTSASHVSPDVEKN</sequence>